<dbReference type="Proteomes" id="UP001189429">
    <property type="component" value="Unassembled WGS sequence"/>
</dbReference>
<comment type="caution">
    <text evidence="2">The sequence shown here is derived from an EMBL/GenBank/DDBJ whole genome shotgun (WGS) entry which is preliminary data.</text>
</comment>
<keyword evidence="1" id="KW-0175">Coiled coil</keyword>
<name>A0ABN9XQ73_9DINO</name>
<evidence type="ECO:0000313" key="2">
    <source>
        <dbReference type="EMBL" id="CAK0900329.1"/>
    </source>
</evidence>
<keyword evidence="3" id="KW-1185">Reference proteome</keyword>
<reference evidence="2" key="1">
    <citation type="submission" date="2023-10" db="EMBL/GenBank/DDBJ databases">
        <authorList>
            <person name="Chen Y."/>
            <person name="Shah S."/>
            <person name="Dougan E. K."/>
            <person name="Thang M."/>
            <person name="Chan C."/>
        </authorList>
    </citation>
    <scope>NUCLEOTIDE SEQUENCE [LARGE SCALE GENOMIC DNA]</scope>
</reference>
<feature type="non-terminal residue" evidence="2">
    <location>
        <position position="1"/>
    </location>
</feature>
<sequence>RSGGGEGHTFRALGRDLSGEGIVERRTSLTKDPDGKSHVSAMTGMTHRSEASILTTVSVREHVEWVHQTIGQLLEAEKEPAFLADMMSDCYPIVGCSQGFLELTQYSQESILGTSLFFLEEGIPDELISKSTRKNLTSFCQACRFSAGTGGRVLGDLQITQPSKRAGGSVFVNCCLCSLVILRNRPYILGVPTSMGEGSFARMSKTALDEHKENSREKVKRLRETLQSKIEKDRRLPEVDEEDGHSFFADRLQDHCILIGRGRTALRREPYDLPSGCLVFVQQPARPSGDGSLRFSLLVDDVTPKFDGLPLMGFTRREPLDAIECYPCQA</sequence>
<feature type="coiled-coil region" evidence="1">
    <location>
        <begin position="205"/>
        <end position="232"/>
    </location>
</feature>
<proteinExistence type="predicted"/>
<evidence type="ECO:0008006" key="4">
    <source>
        <dbReference type="Google" id="ProtNLM"/>
    </source>
</evidence>
<protein>
    <recommendedName>
        <fullName evidence="4">PAS domain-containing protein</fullName>
    </recommendedName>
</protein>
<dbReference type="EMBL" id="CAUYUJ010020759">
    <property type="protein sequence ID" value="CAK0900329.1"/>
    <property type="molecule type" value="Genomic_DNA"/>
</dbReference>
<feature type="non-terminal residue" evidence="2">
    <location>
        <position position="330"/>
    </location>
</feature>
<organism evidence="2 3">
    <name type="scientific">Prorocentrum cordatum</name>
    <dbReference type="NCBI Taxonomy" id="2364126"/>
    <lineage>
        <taxon>Eukaryota</taxon>
        <taxon>Sar</taxon>
        <taxon>Alveolata</taxon>
        <taxon>Dinophyceae</taxon>
        <taxon>Prorocentrales</taxon>
        <taxon>Prorocentraceae</taxon>
        <taxon>Prorocentrum</taxon>
    </lineage>
</organism>
<accession>A0ABN9XQ73</accession>
<evidence type="ECO:0000313" key="3">
    <source>
        <dbReference type="Proteomes" id="UP001189429"/>
    </source>
</evidence>
<dbReference type="Gene3D" id="3.30.450.20">
    <property type="entry name" value="PAS domain"/>
    <property type="match status" value="1"/>
</dbReference>
<evidence type="ECO:0000256" key="1">
    <source>
        <dbReference type="SAM" id="Coils"/>
    </source>
</evidence>
<gene>
    <name evidence="2" type="ORF">PCOR1329_LOCUS77627</name>
</gene>